<protein>
    <recommendedName>
        <fullName evidence="4">DUF868 family protein</fullName>
    </recommendedName>
</protein>
<dbReference type="OrthoDB" id="731074at2759"/>
<feature type="compositionally biased region" description="Low complexity" evidence="1">
    <location>
        <begin position="156"/>
        <end position="174"/>
    </location>
</feature>
<feature type="region of interest" description="Disordered" evidence="1">
    <location>
        <begin position="276"/>
        <end position="344"/>
    </location>
</feature>
<evidence type="ECO:0008006" key="4">
    <source>
        <dbReference type="Google" id="ProtNLM"/>
    </source>
</evidence>
<sequence>MRSKSCNEASSYSLSLRSASEKSSETTDKAAASQCSVTSTYHIWVAGAICSAAVTWSKSIINHSLTVSIEKPTDNSIAYTFKVELKPWPFWSKKGFKTLDVGGRRIDVFWDFRSTKFGNGPEPFSGFYVALVCHEEIILLLGDHLKEAYKRTKCKSSTCSSSSSSSPAASSSSSTGGAVLASRRENVFGKKCFTTRARFELKKREHEIVVENSIAGPKEPEMWITIDGTVAVHVTNLHWKFRGNQTALVDKAPVQVFWDVHDWLFTTPGTGHALFIFKPGSSSSSSQPGSSSSRREEEEEEEDDDGGDDVHDNDVDDNDSSLHAKEKHRSNSSHNQEDDRHCTSQSPEFCFFLYAWKLE</sequence>
<comment type="caution">
    <text evidence="2">The sequence shown here is derived from an EMBL/GenBank/DDBJ whole genome shotgun (WGS) entry which is preliminary data.</text>
</comment>
<dbReference type="OMA" id="NKEPEMW"/>
<proteinExistence type="predicted"/>
<dbReference type="EMBL" id="LFYR01000714">
    <property type="protein sequence ID" value="KMZ70718.1"/>
    <property type="molecule type" value="Genomic_DNA"/>
</dbReference>
<accession>A0A0K9PNS1</accession>
<gene>
    <name evidence="2" type="ORF">ZOSMA_195G00140</name>
</gene>
<feature type="compositionally biased region" description="Acidic residues" evidence="1">
    <location>
        <begin position="297"/>
        <end position="307"/>
    </location>
</feature>
<evidence type="ECO:0000313" key="2">
    <source>
        <dbReference type="EMBL" id="KMZ70718.1"/>
    </source>
</evidence>
<dbReference type="PANTHER" id="PTHR31972">
    <property type="entry name" value="EXPRESSED PROTEIN"/>
    <property type="match status" value="1"/>
</dbReference>
<feature type="region of interest" description="Disordered" evidence="1">
    <location>
        <begin position="156"/>
        <end position="176"/>
    </location>
</feature>
<evidence type="ECO:0000313" key="3">
    <source>
        <dbReference type="Proteomes" id="UP000036987"/>
    </source>
</evidence>
<dbReference type="AlphaFoldDB" id="A0A0K9PNS1"/>
<keyword evidence="3" id="KW-1185">Reference proteome</keyword>
<dbReference type="Pfam" id="PF05910">
    <property type="entry name" value="DUF868"/>
    <property type="match status" value="1"/>
</dbReference>
<feature type="compositionally biased region" description="Low complexity" evidence="1">
    <location>
        <begin position="279"/>
        <end position="292"/>
    </location>
</feature>
<reference evidence="3" key="1">
    <citation type="journal article" date="2016" name="Nature">
        <title>The genome of the seagrass Zostera marina reveals angiosperm adaptation to the sea.</title>
        <authorList>
            <person name="Olsen J.L."/>
            <person name="Rouze P."/>
            <person name="Verhelst B."/>
            <person name="Lin Y.-C."/>
            <person name="Bayer T."/>
            <person name="Collen J."/>
            <person name="Dattolo E."/>
            <person name="De Paoli E."/>
            <person name="Dittami S."/>
            <person name="Maumus F."/>
            <person name="Michel G."/>
            <person name="Kersting A."/>
            <person name="Lauritano C."/>
            <person name="Lohaus R."/>
            <person name="Toepel M."/>
            <person name="Tonon T."/>
            <person name="Vanneste K."/>
            <person name="Amirebrahimi M."/>
            <person name="Brakel J."/>
            <person name="Bostroem C."/>
            <person name="Chovatia M."/>
            <person name="Grimwood J."/>
            <person name="Jenkins J.W."/>
            <person name="Jueterbock A."/>
            <person name="Mraz A."/>
            <person name="Stam W.T."/>
            <person name="Tice H."/>
            <person name="Bornberg-Bauer E."/>
            <person name="Green P.J."/>
            <person name="Pearson G.A."/>
            <person name="Procaccini G."/>
            <person name="Duarte C.M."/>
            <person name="Schmutz J."/>
            <person name="Reusch T.B.H."/>
            <person name="Van de Peer Y."/>
        </authorList>
    </citation>
    <scope>NUCLEOTIDE SEQUENCE [LARGE SCALE GENOMIC DNA]</scope>
    <source>
        <strain evidence="3">cv. Finnish</strain>
    </source>
</reference>
<evidence type="ECO:0000256" key="1">
    <source>
        <dbReference type="SAM" id="MobiDB-lite"/>
    </source>
</evidence>
<organism evidence="2 3">
    <name type="scientific">Zostera marina</name>
    <name type="common">Eelgrass</name>
    <dbReference type="NCBI Taxonomy" id="29655"/>
    <lineage>
        <taxon>Eukaryota</taxon>
        <taxon>Viridiplantae</taxon>
        <taxon>Streptophyta</taxon>
        <taxon>Embryophyta</taxon>
        <taxon>Tracheophyta</taxon>
        <taxon>Spermatophyta</taxon>
        <taxon>Magnoliopsida</taxon>
        <taxon>Liliopsida</taxon>
        <taxon>Zosteraceae</taxon>
        <taxon>Zostera</taxon>
    </lineage>
</organism>
<name>A0A0K9PNS1_ZOSMR</name>
<dbReference type="InterPro" id="IPR008586">
    <property type="entry name" value="DUF868_pln"/>
</dbReference>
<dbReference type="PANTHER" id="PTHR31972:SF2">
    <property type="entry name" value="DUF868 FAMILY PROTEIN (DUF868)"/>
    <property type="match status" value="1"/>
</dbReference>
<dbReference type="Proteomes" id="UP000036987">
    <property type="component" value="Unassembled WGS sequence"/>
</dbReference>